<reference evidence="8" key="1">
    <citation type="submission" date="2025-08" db="UniProtKB">
        <authorList>
            <consortium name="RefSeq"/>
        </authorList>
    </citation>
    <scope>IDENTIFICATION</scope>
    <source>
        <tissue evidence="8">Entire body</tissue>
    </source>
</reference>
<dbReference type="Gene3D" id="1.20.1280.290">
    <property type="match status" value="2"/>
</dbReference>
<dbReference type="GeneID" id="108734024"/>
<comment type="subcellular location">
    <subcellularLocation>
        <location evidence="1 5">Membrane</location>
        <topology evidence="1 5">Multi-pass membrane protein</topology>
    </subcellularLocation>
</comment>
<dbReference type="Proteomes" id="UP000192223">
    <property type="component" value="Unplaced"/>
</dbReference>
<dbReference type="InterPro" id="IPR016817">
    <property type="entry name" value="MannP-dilichol_defect-1"/>
</dbReference>
<gene>
    <name evidence="8" type="primary">LOC108734024</name>
</gene>
<dbReference type="GO" id="GO:0016020">
    <property type="term" value="C:membrane"/>
    <property type="evidence" value="ECO:0007669"/>
    <property type="project" value="UniProtKB-SubCell"/>
</dbReference>
<evidence type="ECO:0000256" key="6">
    <source>
        <dbReference type="SAM" id="Phobius"/>
    </source>
</evidence>
<dbReference type="PROSITE" id="PS51257">
    <property type="entry name" value="PROKAR_LIPOPROTEIN"/>
    <property type="match status" value="1"/>
</dbReference>
<evidence type="ECO:0000256" key="1">
    <source>
        <dbReference type="ARBA" id="ARBA00004141"/>
    </source>
</evidence>
<dbReference type="InParanoid" id="A0A1W4WLJ0"/>
<keyword evidence="2 5" id="KW-0812">Transmembrane</keyword>
<feature type="transmembrane region" description="Helical" evidence="6">
    <location>
        <begin position="100"/>
        <end position="121"/>
    </location>
</feature>
<dbReference type="STRING" id="224129.A0A1W4WLJ0"/>
<feature type="transmembrane region" description="Helical" evidence="6">
    <location>
        <begin position="69"/>
        <end position="93"/>
    </location>
</feature>
<dbReference type="FunCoup" id="A0A1W4WLJ0">
    <property type="interactions" value="107"/>
</dbReference>
<evidence type="ECO:0000256" key="4">
    <source>
        <dbReference type="ARBA" id="ARBA00023136"/>
    </source>
</evidence>
<evidence type="ECO:0000256" key="5">
    <source>
        <dbReference type="PIRNR" id="PIRNR023381"/>
    </source>
</evidence>
<dbReference type="InterPro" id="IPR006603">
    <property type="entry name" value="PQ-loop_rpt"/>
</dbReference>
<dbReference type="PANTHER" id="PTHR12226:SF3">
    <property type="entry name" value="SOLUTE CARRIER FAMILY 66 MEMBER 3"/>
    <property type="match status" value="1"/>
</dbReference>
<dbReference type="PIRSF" id="PIRSF023381">
    <property type="entry name" value="MannP-dilichol_defect-1p"/>
    <property type="match status" value="1"/>
</dbReference>
<feature type="transmembrane region" description="Helical" evidence="6">
    <location>
        <begin position="42"/>
        <end position="63"/>
    </location>
</feature>
<dbReference type="PANTHER" id="PTHR12226">
    <property type="entry name" value="MANNOSE-P-DOLICHOL UTILIZATION DEFECT 1 LEC35 -RELATED"/>
    <property type="match status" value="1"/>
</dbReference>
<keyword evidence="4 5" id="KW-0472">Membrane</keyword>
<dbReference type="AlphaFoldDB" id="A0A1W4WLJ0"/>
<keyword evidence="3 5" id="KW-1133">Transmembrane helix</keyword>
<protein>
    <recommendedName>
        <fullName evidence="5">Solute carrier family 66 member 3</fullName>
    </recommendedName>
</protein>
<dbReference type="KEGG" id="apln:108734024"/>
<sequence length="217" mass="24782">MTLKYETSILQSISNFLSIITIFSCFILKIPQIINILRVKNAHGISLIGLCMELFSYTTMFSYNFRNHYAILTYLEYPIILIQELILITITFYYKNFFNIGFFAGASIYCSMAFGMLYGIIPREFLTFLVPLCTPIGASSKVIQLLEILRSGTAESVSILTWFLSAFTNATRIFTILMDSSDMVLLLNFSINTMLSASIMITAYFFKAKNIHKMHTE</sequence>
<dbReference type="RefSeq" id="XP_018320910.1">
    <property type="nucleotide sequence ID" value="XM_018465408.2"/>
</dbReference>
<dbReference type="OrthoDB" id="271506at2759"/>
<evidence type="ECO:0000313" key="7">
    <source>
        <dbReference type="Proteomes" id="UP000192223"/>
    </source>
</evidence>
<name>A0A1W4WLJ0_AGRPL</name>
<dbReference type="Pfam" id="PF04193">
    <property type="entry name" value="PQ-loop"/>
    <property type="match status" value="1"/>
</dbReference>
<feature type="transmembrane region" description="Helical" evidence="6">
    <location>
        <begin position="184"/>
        <end position="206"/>
    </location>
</feature>
<feature type="transmembrane region" description="Helical" evidence="6">
    <location>
        <begin position="12"/>
        <end position="30"/>
    </location>
</feature>
<proteinExistence type="predicted"/>
<evidence type="ECO:0000256" key="2">
    <source>
        <dbReference type="ARBA" id="ARBA00022692"/>
    </source>
</evidence>
<accession>A0A1W4WLJ0</accession>
<evidence type="ECO:0000313" key="8">
    <source>
        <dbReference type="RefSeq" id="XP_018320910.1"/>
    </source>
</evidence>
<organism evidence="7 8">
    <name type="scientific">Agrilus planipennis</name>
    <name type="common">Emerald ash borer</name>
    <name type="synonym">Agrilus marcopoli</name>
    <dbReference type="NCBI Taxonomy" id="224129"/>
    <lineage>
        <taxon>Eukaryota</taxon>
        <taxon>Metazoa</taxon>
        <taxon>Ecdysozoa</taxon>
        <taxon>Arthropoda</taxon>
        <taxon>Hexapoda</taxon>
        <taxon>Insecta</taxon>
        <taxon>Pterygota</taxon>
        <taxon>Neoptera</taxon>
        <taxon>Endopterygota</taxon>
        <taxon>Coleoptera</taxon>
        <taxon>Polyphaga</taxon>
        <taxon>Elateriformia</taxon>
        <taxon>Buprestoidea</taxon>
        <taxon>Buprestidae</taxon>
        <taxon>Agrilinae</taxon>
        <taxon>Agrilus</taxon>
    </lineage>
</organism>
<keyword evidence="7" id="KW-1185">Reference proteome</keyword>
<evidence type="ECO:0000256" key="3">
    <source>
        <dbReference type="ARBA" id="ARBA00022989"/>
    </source>
</evidence>